<reference evidence="4 5" key="1">
    <citation type="submission" date="2023-03" db="EMBL/GenBank/DDBJ databases">
        <title>Paludisphaera mucosa sp. nov. a novel planctomycete from northern fen.</title>
        <authorList>
            <person name="Ivanova A."/>
        </authorList>
    </citation>
    <scope>NUCLEOTIDE SEQUENCE [LARGE SCALE GENOMIC DNA]</scope>
    <source>
        <strain evidence="4 5">Pla2</strain>
    </source>
</reference>
<evidence type="ECO:0000256" key="1">
    <source>
        <dbReference type="ARBA" id="ARBA00007613"/>
    </source>
</evidence>
<feature type="region of interest" description="Disordered" evidence="2">
    <location>
        <begin position="75"/>
        <end position="102"/>
    </location>
</feature>
<gene>
    <name evidence="4" type="ORF">PZE19_23870</name>
</gene>
<keyword evidence="5" id="KW-1185">Reference proteome</keyword>
<sequence>MYQGIQASRPAPGRWRSALVLGALGLASASSARGQAPEFDVPDPPGVSAGRSMLGPAPGAAGSGRIGGADEPVIGGRAGPSATRAPLDSATPRSGRGEIQGQPDLRVRALPEASVPTYGALDLPAADVPIGGEEGYSIDDAIAILLQRNLTLLAMKYEIPMAEADVLTAGLWSNPIFYADAQLVPYGHYSSSRPGGQTQYDVNITHPIDANGKRRMRKEVARVAKRAVEAQFQDAVRRQIDNLYTSFVDVAAAKLTLEYSRKYEQGIAQLLTINADLLEKKQISEDPVFALRAQHEASRVQVREATLSVTRTTRTLAQLLDVPRDQALSIQIKDRLRDERTLPMPEDQLVALALERRPDLAAMRLGVQRAHADVRLAQRERLSDFYLLCQPYTLQDNRPSGVKSPTSWAFGLTAPMPLYNRNQGNIARAHLNVDQTHLELARMERQVQDEVVDAANEFELSRLAMIEAETRILPASRRVRDAAFRRWQGGESNILEFLAAQRDFNERVRDYRDVIVRHRRASLDLDSAVAMRVLP</sequence>
<protein>
    <submittedName>
        <fullName evidence="4">TolC family protein</fullName>
    </submittedName>
</protein>
<keyword evidence="3" id="KW-0732">Signal</keyword>
<dbReference type="Gene3D" id="1.20.1600.10">
    <property type="entry name" value="Outer membrane efflux proteins (OEP)"/>
    <property type="match status" value="1"/>
</dbReference>
<comment type="caution">
    <text evidence="4">The sequence shown here is derived from an EMBL/GenBank/DDBJ whole genome shotgun (WGS) entry which is preliminary data.</text>
</comment>
<dbReference type="EMBL" id="JARRAG010000002">
    <property type="protein sequence ID" value="MDG3006820.1"/>
    <property type="molecule type" value="Genomic_DNA"/>
</dbReference>
<feature type="chain" id="PRO_5045879919" evidence="3">
    <location>
        <begin position="33"/>
        <end position="535"/>
    </location>
</feature>
<feature type="signal peptide" evidence="3">
    <location>
        <begin position="1"/>
        <end position="32"/>
    </location>
</feature>
<name>A0ABT6FHF3_9BACT</name>
<dbReference type="RefSeq" id="WP_277863111.1">
    <property type="nucleotide sequence ID" value="NZ_JARRAG010000002.1"/>
</dbReference>
<accession>A0ABT6FHF3</accession>
<dbReference type="InterPro" id="IPR003423">
    <property type="entry name" value="OMP_efflux"/>
</dbReference>
<dbReference type="PANTHER" id="PTHR30203">
    <property type="entry name" value="OUTER MEMBRANE CATION EFFLUX PROTEIN"/>
    <property type="match status" value="1"/>
</dbReference>
<dbReference type="Pfam" id="PF02321">
    <property type="entry name" value="OEP"/>
    <property type="match status" value="1"/>
</dbReference>
<dbReference type="InterPro" id="IPR010131">
    <property type="entry name" value="MdtP/NodT-like"/>
</dbReference>
<comment type="similarity">
    <text evidence="1">Belongs to the outer membrane factor (OMF) (TC 1.B.17) family.</text>
</comment>
<dbReference type="PANTHER" id="PTHR30203:SF24">
    <property type="entry name" value="BLR4935 PROTEIN"/>
    <property type="match status" value="1"/>
</dbReference>
<dbReference type="Proteomes" id="UP001216907">
    <property type="component" value="Unassembled WGS sequence"/>
</dbReference>
<organism evidence="4 5">
    <name type="scientific">Paludisphaera mucosa</name>
    <dbReference type="NCBI Taxonomy" id="3030827"/>
    <lineage>
        <taxon>Bacteria</taxon>
        <taxon>Pseudomonadati</taxon>
        <taxon>Planctomycetota</taxon>
        <taxon>Planctomycetia</taxon>
        <taxon>Isosphaerales</taxon>
        <taxon>Isosphaeraceae</taxon>
        <taxon>Paludisphaera</taxon>
    </lineage>
</organism>
<evidence type="ECO:0000256" key="2">
    <source>
        <dbReference type="SAM" id="MobiDB-lite"/>
    </source>
</evidence>
<evidence type="ECO:0000256" key="3">
    <source>
        <dbReference type="SAM" id="SignalP"/>
    </source>
</evidence>
<feature type="region of interest" description="Disordered" evidence="2">
    <location>
        <begin position="30"/>
        <end position="49"/>
    </location>
</feature>
<evidence type="ECO:0000313" key="5">
    <source>
        <dbReference type="Proteomes" id="UP001216907"/>
    </source>
</evidence>
<dbReference type="SUPFAM" id="SSF56954">
    <property type="entry name" value="Outer membrane efflux proteins (OEP)"/>
    <property type="match status" value="1"/>
</dbReference>
<proteinExistence type="inferred from homology"/>
<evidence type="ECO:0000313" key="4">
    <source>
        <dbReference type="EMBL" id="MDG3006820.1"/>
    </source>
</evidence>